<dbReference type="GO" id="GO:0006629">
    <property type="term" value="P:lipid metabolic process"/>
    <property type="evidence" value="ECO:0007669"/>
    <property type="project" value="InterPro"/>
</dbReference>
<dbReference type="SUPFAM" id="SSF53474">
    <property type="entry name" value="alpha/beta-Hydrolases"/>
    <property type="match status" value="1"/>
</dbReference>
<comment type="catalytic activity">
    <reaction evidence="4">
        <text>a monoacylglycerol + H2O = glycerol + a fatty acid + H(+)</text>
        <dbReference type="Rhea" id="RHEA:15245"/>
        <dbReference type="ChEBI" id="CHEBI:15377"/>
        <dbReference type="ChEBI" id="CHEBI:15378"/>
        <dbReference type="ChEBI" id="CHEBI:17408"/>
        <dbReference type="ChEBI" id="CHEBI:17754"/>
        <dbReference type="ChEBI" id="CHEBI:28868"/>
    </reaction>
</comment>
<dbReference type="InterPro" id="IPR051218">
    <property type="entry name" value="Sec_MonoDiacylglyc_Lipase"/>
</dbReference>
<organism evidence="7 8">
    <name type="scientific">Mycena maculata</name>
    <dbReference type="NCBI Taxonomy" id="230809"/>
    <lineage>
        <taxon>Eukaryota</taxon>
        <taxon>Fungi</taxon>
        <taxon>Dikarya</taxon>
        <taxon>Basidiomycota</taxon>
        <taxon>Agaricomycotina</taxon>
        <taxon>Agaricomycetes</taxon>
        <taxon>Agaricomycetidae</taxon>
        <taxon>Agaricales</taxon>
        <taxon>Marasmiineae</taxon>
        <taxon>Mycenaceae</taxon>
        <taxon>Mycena</taxon>
    </lineage>
</organism>
<protein>
    <submittedName>
        <fullName evidence="7">Alpha/beta-hydrolase</fullName>
    </submittedName>
</protein>
<dbReference type="CDD" id="cd00519">
    <property type="entry name" value="Lipase_3"/>
    <property type="match status" value="1"/>
</dbReference>
<keyword evidence="5" id="KW-0732">Signal</keyword>
<evidence type="ECO:0000256" key="1">
    <source>
        <dbReference type="ARBA" id="ARBA00023157"/>
    </source>
</evidence>
<dbReference type="EMBL" id="JARJLG010000347">
    <property type="protein sequence ID" value="KAJ7715516.1"/>
    <property type="molecule type" value="Genomic_DNA"/>
</dbReference>
<keyword evidence="8" id="KW-1185">Reference proteome</keyword>
<feature type="domain" description="Fungal lipase-type" evidence="6">
    <location>
        <begin position="81"/>
        <end position="218"/>
    </location>
</feature>
<name>A0AAD7H9Z6_9AGAR</name>
<comment type="similarity">
    <text evidence="2">Belongs to the AB hydrolase superfamily. Lipase family. Class 3 subfamily.</text>
</comment>
<reference evidence="7" key="1">
    <citation type="submission" date="2023-03" db="EMBL/GenBank/DDBJ databases">
        <title>Massive genome expansion in bonnet fungi (Mycena s.s.) driven by repeated elements and novel gene families across ecological guilds.</title>
        <authorList>
            <consortium name="Lawrence Berkeley National Laboratory"/>
            <person name="Harder C.B."/>
            <person name="Miyauchi S."/>
            <person name="Viragh M."/>
            <person name="Kuo A."/>
            <person name="Thoen E."/>
            <person name="Andreopoulos B."/>
            <person name="Lu D."/>
            <person name="Skrede I."/>
            <person name="Drula E."/>
            <person name="Henrissat B."/>
            <person name="Morin E."/>
            <person name="Kohler A."/>
            <person name="Barry K."/>
            <person name="LaButti K."/>
            <person name="Morin E."/>
            <person name="Salamov A."/>
            <person name="Lipzen A."/>
            <person name="Mereny Z."/>
            <person name="Hegedus B."/>
            <person name="Baldrian P."/>
            <person name="Stursova M."/>
            <person name="Weitz H."/>
            <person name="Taylor A."/>
            <person name="Grigoriev I.V."/>
            <person name="Nagy L.G."/>
            <person name="Martin F."/>
            <person name="Kauserud H."/>
        </authorList>
    </citation>
    <scope>NUCLEOTIDE SEQUENCE</scope>
    <source>
        <strain evidence="7">CBHHK188m</strain>
    </source>
</reference>
<sequence length="285" mass="30369">MQALTLTSLFLGLLFSTSRAVPVSRSISSTLYDNLVLYTQYSSAAYQLVCPSPLGQTLVQSFSEGDTQGFIAQDDTRQEIVVSFRGTSSIADAFTDIDLLLVPLVTPGLTETFDVHSGFLAAYNSVAEVVLAAVTAQVAKFPTYTLVVTGHSLGASIAALAAVDLKTALPDATLQLYTFGQPRTGDANWAAFAESTIGVDNIFRGVHTFDGVPTIIPQALGYEHHATEYWQFEDPILLESPPSTVKQCVGGEDPTCSDSIPSTGINAAHVFYFGQVMAVNPLLCV</sequence>
<dbReference type="Gene3D" id="3.40.50.1820">
    <property type="entry name" value="alpha/beta hydrolase"/>
    <property type="match status" value="1"/>
</dbReference>
<keyword evidence="1" id="KW-1015">Disulfide bond</keyword>
<dbReference type="PANTHER" id="PTHR45856">
    <property type="entry name" value="ALPHA/BETA-HYDROLASES SUPERFAMILY PROTEIN"/>
    <property type="match status" value="1"/>
</dbReference>
<dbReference type="InterPro" id="IPR029058">
    <property type="entry name" value="AB_hydrolase_fold"/>
</dbReference>
<feature type="chain" id="PRO_5042280576" evidence="5">
    <location>
        <begin position="21"/>
        <end position="285"/>
    </location>
</feature>
<gene>
    <name evidence="7" type="ORF">DFH07DRAFT_362301</name>
</gene>
<evidence type="ECO:0000313" key="7">
    <source>
        <dbReference type="EMBL" id="KAJ7715516.1"/>
    </source>
</evidence>
<evidence type="ECO:0000313" key="8">
    <source>
        <dbReference type="Proteomes" id="UP001215280"/>
    </source>
</evidence>
<evidence type="ECO:0000256" key="3">
    <source>
        <dbReference type="ARBA" id="ARBA00047591"/>
    </source>
</evidence>
<dbReference type="AlphaFoldDB" id="A0AAD7H9Z6"/>
<proteinExistence type="inferred from homology"/>
<accession>A0AAD7H9Z6</accession>
<feature type="signal peptide" evidence="5">
    <location>
        <begin position="1"/>
        <end position="20"/>
    </location>
</feature>
<dbReference type="Proteomes" id="UP001215280">
    <property type="component" value="Unassembled WGS sequence"/>
</dbReference>
<dbReference type="PANTHER" id="PTHR45856:SF11">
    <property type="entry name" value="FUNGAL LIPASE-LIKE DOMAIN-CONTAINING PROTEIN"/>
    <property type="match status" value="1"/>
</dbReference>
<comment type="caution">
    <text evidence="7">The sequence shown here is derived from an EMBL/GenBank/DDBJ whole genome shotgun (WGS) entry which is preliminary data.</text>
</comment>
<comment type="catalytic activity">
    <reaction evidence="3">
        <text>a diacylglycerol + H2O = a monoacylglycerol + a fatty acid + H(+)</text>
        <dbReference type="Rhea" id="RHEA:32731"/>
        <dbReference type="ChEBI" id="CHEBI:15377"/>
        <dbReference type="ChEBI" id="CHEBI:15378"/>
        <dbReference type="ChEBI" id="CHEBI:17408"/>
        <dbReference type="ChEBI" id="CHEBI:18035"/>
        <dbReference type="ChEBI" id="CHEBI:28868"/>
    </reaction>
</comment>
<evidence type="ECO:0000256" key="5">
    <source>
        <dbReference type="SAM" id="SignalP"/>
    </source>
</evidence>
<evidence type="ECO:0000256" key="2">
    <source>
        <dbReference type="ARBA" id="ARBA00043996"/>
    </source>
</evidence>
<dbReference type="InterPro" id="IPR002921">
    <property type="entry name" value="Fungal_lipase-type"/>
</dbReference>
<dbReference type="Pfam" id="PF01764">
    <property type="entry name" value="Lipase_3"/>
    <property type="match status" value="1"/>
</dbReference>
<evidence type="ECO:0000256" key="4">
    <source>
        <dbReference type="ARBA" id="ARBA00048461"/>
    </source>
</evidence>
<evidence type="ECO:0000259" key="6">
    <source>
        <dbReference type="Pfam" id="PF01764"/>
    </source>
</evidence>